<reference evidence="6" key="3">
    <citation type="submission" date="2025-09" db="UniProtKB">
        <authorList>
            <consortium name="Ensembl"/>
        </authorList>
    </citation>
    <scope>IDENTIFICATION</scope>
</reference>
<dbReference type="FunFam" id="3.10.20.370:FF:000001">
    <property type="entry name" value="Retrovirus-related Pol polyprotein from transposon 17.6-like protein"/>
    <property type="match status" value="1"/>
</dbReference>
<sequence>MDGGSQVTTITKSFHETYLPSHPLIPIEDLLHIEGAAGQLVPYLGCIEVDITFPEHFTGEPKVVTTLALVVPDPRTSVEVPVLVGTNTLDILYKGFKEGTNISPDCEYASLVRHLQSIYLSRTQQDGTVGRVKLQSKNIIVIPAGKKMAVNGRARHVPTVHGAPLLVEPPTNVDLPGGLVSCRYIMASPRQTSFKVPILLKNESAHDIVVPAHRTLAELSMPLSISPLTPTSDIKGEVQISNQTIATAQCFTAGQVNPENLIEFEFADSPLSEEWKDRVTRKLNSIPEVFARGDLDYGHTTAVKHKIRLSDPTPFKQRARPIHPSDYEAVRLHLKELYDANVIRESESPFASPIVVVKKKNGQIRLCVDYRKLNNQTIKDAYALPHIEEAFAALTGAKWFSVMDLKSGYYQVEMEEEDKHKTAFVTPMGFWEFNRMPQGVTNAPSTFQRVMEKCMGSLNHREVLVFLDDLIVFSNTLEEHEERLLRVLNRLREFGLKLSSEKCHFFRKSVRYLGHIVSENGVETDPNKIASLTSWPRPNNISELKSFLGFTGYYRRFVRDYSKISKPLNDLTAGYVPAKKRKHDNPSKGQRSFSNVDVKKPFNDKWTSSCEEAFKTLIERLTTAPVLGFADSKKPYILHTDASLHGLGAALYQEQDGQMKVIAYASRGLSNSERRYPTHKLEFLSLKWAITDKFADYLYGVEFNVLTDNNPLTYVLTSAKLDACGHRWLADLSNFNFSIRYRAGKKNQDADGLSRRPHAPAEVDDSAAVEDERVRQFMSKFVKEGNEDNFPQEAVRAVCERHQLDKLTETEEENGHSPVIVECLAMDERAICPEYAQANLLPGSTTLPRMSQQDWAMEQRNDPTINRVIDIVRAGKHLTYR</sequence>
<dbReference type="OMA" id="WTHECET"/>
<dbReference type="InterPro" id="IPR050951">
    <property type="entry name" value="Retrovirus_Pol_polyprotein"/>
</dbReference>
<dbReference type="GO" id="GO:0004523">
    <property type="term" value="F:RNA-DNA hybrid ribonuclease activity"/>
    <property type="evidence" value="ECO:0007669"/>
    <property type="project" value="UniProtKB-EC"/>
</dbReference>
<dbReference type="Pfam" id="PF00078">
    <property type="entry name" value="RVT_1"/>
    <property type="match status" value="1"/>
</dbReference>
<dbReference type="Proteomes" id="UP000472265">
    <property type="component" value="Chromosome 10"/>
</dbReference>
<organism evidence="6 7">
    <name type="scientific">Sparus aurata</name>
    <name type="common">Gilthead sea bream</name>
    <dbReference type="NCBI Taxonomy" id="8175"/>
    <lineage>
        <taxon>Eukaryota</taxon>
        <taxon>Metazoa</taxon>
        <taxon>Chordata</taxon>
        <taxon>Craniata</taxon>
        <taxon>Vertebrata</taxon>
        <taxon>Euteleostomi</taxon>
        <taxon>Actinopterygii</taxon>
        <taxon>Neopterygii</taxon>
        <taxon>Teleostei</taxon>
        <taxon>Neoteleostei</taxon>
        <taxon>Acanthomorphata</taxon>
        <taxon>Eupercaria</taxon>
        <taxon>Spariformes</taxon>
        <taxon>Sparidae</taxon>
        <taxon>Sparus</taxon>
    </lineage>
</organism>
<evidence type="ECO:0000256" key="4">
    <source>
        <dbReference type="SAM" id="MobiDB-lite"/>
    </source>
</evidence>
<proteinExistence type="inferred from homology"/>
<feature type="region of interest" description="Disordered" evidence="4">
    <location>
        <begin position="748"/>
        <end position="767"/>
    </location>
</feature>
<dbReference type="CDD" id="cd01647">
    <property type="entry name" value="RT_LTR"/>
    <property type="match status" value="1"/>
</dbReference>
<dbReference type="CDD" id="cd09274">
    <property type="entry name" value="RNase_HI_RT_Ty3"/>
    <property type="match status" value="1"/>
</dbReference>
<dbReference type="InterPro" id="IPR041577">
    <property type="entry name" value="RT_RNaseH_2"/>
</dbReference>
<protein>
    <recommendedName>
        <fullName evidence="2">ribonuclease H</fullName>
        <ecNumber evidence="2">3.1.26.4</ecNumber>
    </recommendedName>
</protein>
<dbReference type="InterPro" id="IPR043502">
    <property type="entry name" value="DNA/RNA_pol_sf"/>
</dbReference>
<keyword evidence="3" id="KW-0511">Multifunctional enzyme</keyword>
<dbReference type="PANTHER" id="PTHR37984:SF5">
    <property type="entry name" value="PROTEIN NYNRIN-LIKE"/>
    <property type="match status" value="1"/>
</dbReference>
<accession>A0A671TNH5</accession>
<feature type="domain" description="Reverse transcriptase" evidence="5">
    <location>
        <begin position="338"/>
        <end position="517"/>
    </location>
</feature>
<dbReference type="AlphaFoldDB" id="A0A671TNH5"/>
<evidence type="ECO:0000259" key="5">
    <source>
        <dbReference type="PROSITE" id="PS50878"/>
    </source>
</evidence>
<dbReference type="Gene3D" id="3.30.70.270">
    <property type="match status" value="2"/>
</dbReference>
<reference evidence="6" key="2">
    <citation type="submission" date="2025-08" db="UniProtKB">
        <authorList>
            <consortium name="Ensembl"/>
        </authorList>
    </citation>
    <scope>IDENTIFICATION</scope>
</reference>
<reference evidence="6" key="1">
    <citation type="submission" date="2021-04" db="EMBL/GenBank/DDBJ databases">
        <authorList>
            <consortium name="Wellcome Sanger Institute Data Sharing"/>
        </authorList>
    </citation>
    <scope>NUCLEOTIDE SEQUENCE [LARGE SCALE GENOMIC DNA]</scope>
</reference>
<dbReference type="PANTHER" id="PTHR37984">
    <property type="entry name" value="PROTEIN CBG26694"/>
    <property type="match status" value="1"/>
</dbReference>
<dbReference type="GeneTree" id="ENSGT01100000263500"/>
<evidence type="ECO:0000256" key="2">
    <source>
        <dbReference type="ARBA" id="ARBA00012180"/>
    </source>
</evidence>
<name>A0A671TNH5_SPAAU</name>
<evidence type="ECO:0000313" key="6">
    <source>
        <dbReference type="Ensembl" id="ENSSAUP00010002956.1"/>
    </source>
</evidence>
<comment type="similarity">
    <text evidence="1">Belongs to the beta type-B retroviral polymerase family. HERV class-II K(HML-2) pol subfamily.</text>
</comment>
<dbReference type="InterPro" id="IPR043128">
    <property type="entry name" value="Rev_trsase/Diguanyl_cyclase"/>
</dbReference>
<dbReference type="InParanoid" id="A0A671TNH5"/>
<dbReference type="Gene3D" id="3.10.10.10">
    <property type="entry name" value="HIV Type 1 Reverse Transcriptase, subunit A, domain 1"/>
    <property type="match status" value="1"/>
</dbReference>
<dbReference type="SUPFAM" id="SSF56672">
    <property type="entry name" value="DNA/RNA polymerases"/>
    <property type="match status" value="1"/>
</dbReference>
<dbReference type="FunFam" id="3.30.70.270:FF:000062">
    <property type="entry name" value="Uncharacterized protein"/>
    <property type="match status" value="1"/>
</dbReference>
<dbReference type="Pfam" id="PF17919">
    <property type="entry name" value="RT_RNaseH_2"/>
    <property type="match status" value="1"/>
</dbReference>
<dbReference type="InterPro" id="IPR000477">
    <property type="entry name" value="RT_dom"/>
</dbReference>
<dbReference type="PROSITE" id="PS50878">
    <property type="entry name" value="RT_POL"/>
    <property type="match status" value="1"/>
</dbReference>
<evidence type="ECO:0000256" key="1">
    <source>
        <dbReference type="ARBA" id="ARBA00010879"/>
    </source>
</evidence>
<dbReference type="EC" id="3.1.26.4" evidence="2"/>
<evidence type="ECO:0000313" key="7">
    <source>
        <dbReference type="Proteomes" id="UP000472265"/>
    </source>
</evidence>
<dbReference type="FunFam" id="3.10.10.10:FF:000004">
    <property type="entry name" value="Uncharacterized protein"/>
    <property type="match status" value="1"/>
</dbReference>
<dbReference type="Ensembl" id="ENSSAUT00010003141.1">
    <property type="protein sequence ID" value="ENSSAUP00010002956.1"/>
    <property type="gene ID" value="ENSSAUG00010001488.1"/>
</dbReference>
<dbReference type="Gene3D" id="3.10.20.370">
    <property type="match status" value="1"/>
</dbReference>
<keyword evidence="7" id="KW-1185">Reference proteome</keyword>
<evidence type="ECO:0000256" key="3">
    <source>
        <dbReference type="ARBA" id="ARBA00023268"/>
    </source>
</evidence>